<protein>
    <recommendedName>
        <fullName evidence="2">F-box domain-containing protein</fullName>
    </recommendedName>
</protein>
<sequence length="529" mass="59039">MPESIGSQFFAIHELLLLVLSYLSPSEKGTINSIDRDSLAVLARVSRTISDVALDALWRSIHQPEALVGLLPSDACEVKETWNKDHNCPEKQFRLLRRLTSDDFTVFDKYASRVRYVDFTNSSRILGRGCELFPYIKEFRNPILPALLYFRWEASAWNGSVGALHLLSQEAAVPSEEFSLLLWGEMEHIAGESEVIASTIDAFNDPALPWLPDVKKLTLRTIHYLPALRTAVPRLSNLEHFSCDLSIDDLLYQSLAALPGLRFIDFRSLPSAAVAYLPAGSPSFDSLEGFSISGTLSSIQSFLPHISSPDLSSVRLVVKDFQSRPIESTLFSLLLPPTIPTRASSLQHFTFVGPSASARAQRLDRLILAAFAPLYACRALQTFYLEIDAGSLVLTDDDVNAMSSAWPALSTFIIIPPRSANVIEERHVHLYALWAFAARCPSLRRLQLEVDADVVGPFSEDYAAIDAESPPMEDLTLFCSPCGDPLLVAEFLKRAFPRLRHEAFHAYPTKGRPQDKERWAVVTWMLESN</sequence>
<dbReference type="InterPro" id="IPR001810">
    <property type="entry name" value="F-box_dom"/>
</dbReference>
<feature type="domain" description="F-box" evidence="2">
    <location>
        <begin position="13"/>
        <end position="63"/>
    </location>
</feature>
<dbReference type="Pfam" id="PF12937">
    <property type="entry name" value="F-box-like"/>
    <property type="match status" value="1"/>
</dbReference>
<evidence type="ECO:0000313" key="4">
    <source>
        <dbReference type="Proteomes" id="UP001221142"/>
    </source>
</evidence>
<dbReference type="EMBL" id="JARKIF010000004">
    <property type="protein sequence ID" value="KAJ7641743.1"/>
    <property type="molecule type" value="Genomic_DNA"/>
</dbReference>
<keyword evidence="1" id="KW-0732">Signal</keyword>
<evidence type="ECO:0000313" key="3">
    <source>
        <dbReference type="EMBL" id="KAJ7641743.1"/>
    </source>
</evidence>
<name>A0AAD7C835_9AGAR</name>
<dbReference type="InterPro" id="IPR032675">
    <property type="entry name" value="LRR_dom_sf"/>
</dbReference>
<reference evidence="3" key="1">
    <citation type="submission" date="2023-03" db="EMBL/GenBank/DDBJ databases">
        <title>Massive genome expansion in bonnet fungi (Mycena s.s.) driven by repeated elements and novel gene families across ecological guilds.</title>
        <authorList>
            <consortium name="Lawrence Berkeley National Laboratory"/>
            <person name="Harder C.B."/>
            <person name="Miyauchi S."/>
            <person name="Viragh M."/>
            <person name="Kuo A."/>
            <person name="Thoen E."/>
            <person name="Andreopoulos B."/>
            <person name="Lu D."/>
            <person name="Skrede I."/>
            <person name="Drula E."/>
            <person name="Henrissat B."/>
            <person name="Morin E."/>
            <person name="Kohler A."/>
            <person name="Barry K."/>
            <person name="LaButti K."/>
            <person name="Morin E."/>
            <person name="Salamov A."/>
            <person name="Lipzen A."/>
            <person name="Mereny Z."/>
            <person name="Hegedus B."/>
            <person name="Baldrian P."/>
            <person name="Stursova M."/>
            <person name="Weitz H."/>
            <person name="Taylor A."/>
            <person name="Grigoriev I.V."/>
            <person name="Nagy L.G."/>
            <person name="Martin F."/>
            <person name="Kauserud H."/>
        </authorList>
    </citation>
    <scope>NUCLEOTIDE SEQUENCE</scope>
    <source>
        <strain evidence="3">9284</strain>
    </source>
</reference>
<dbReference type="AlphaFoldDB" id="A0AAD7C835"/>
<organism evidence="3 4">
    <name type="scientific">Roridomyces roridus</name>
    <dbReference type="NCBI Taxonomy" id="1738132"/>
    <lineage>
        <taxon>Eukaryota</taxon>
        <taxon>Fungi</taxon>
        <taxon>Dikarya</taxon>
        <taxon>Basidiomycota</taxon>
        <taxon>Agaricomycotina</taxon>
        <taxon>Agaricomycetes</taxon>
        <taxon>Agaricomycetidae</taxon>
        <taxon>Agaricales</taxon>
        <taxon>Marasmiineae</taxon>
        <taxon>Mycenaceae</taxon>
        <taxon>Roridomyces</taxon>
    </lineage>
</organism>
<evidence type="ECO:0000259" key="2">
    <source>
        <dbReference type="Pfam" id="PF12937"/>
    </source>
</evidence>
<keyword evidence="4" id="KW-1185">Reference proteome</keyword>
<dbReference type="Proteomes" id="UP001221142">
    <property type="component" value="Unassembled WGS sequence"/>
</dbReference>
<accession>A0AAD7C835</accession>
<gene>
    <name evidence="3" type="ORF">FB45DRAFT_361438</name>
</gene>
<feature type="signal peptide" evidence="1">
    <location>
        <begin position="1"/>
        <end position="21"/>
    </location>
</feature>
<evidence type="ECO:0000256" key="1">
    <source>
        <dbReference type="SAM" id="SignalP"/>
    </source>
</evidence>
<feature type="chain" id="PRO_5042013494" description="F-box domain-containing protein" evidence="1">
    <location>
        <begin position="22"/>
        <end position="529"/>
    </location>
</feature>
<comment type="caution">
    <text evidence="3">The sequence shown here is derived from an EMBL/GenBank/DDBJ whole genome shotgun (WGS) entry which is preliminary data.</text>
</comment>
<proteinExistence type="predicted"/>
<dbReference type="Gene3D" id="3.80.10.10">
    <property type="entry name" value="Ribonuclease Inhibitor"/>
    <property type="match status" value="1"/>
</dbReference>